<dbReference type="KEGG" id="lmoi:VV02_04935"/>
<dbReference type="EMBL" id="CP011112">
    <property type="protein sequence ID" value="AKU15365.1"/>
    <property type="molecule type" value="Genomic_DNA"/>
</dbReference>
<gene>
    <name evidence="3" type="ORF">VV02_04935</name>
</gene>
<feature type="region of interest" description="Disordered" evidence="2">
    <location>
        <begin position="23"/>
        <end position="46"/>
    </location>
</feature>
<dbReference type="Gene3D" id="3.40.190.10">
    <property type="entry name" value="Periplasmic binding protein-like II"/>
    <property type="match status" value="2"/>
</dbReference>
<dbReference type="PROSITE" id="PS51257">
    <property type="entry name" value="PROKAR_LIPOPROTEIN"/>
    <property type="match status" value="1"/>
</dbReference>
<dbReference type="GO" id="GO:0030975">
    <property type="term" value="F:thiamine binding"/>
    <property type="evidence" value="ECO:0007669"/>
    <property type="project" value="InterPro"/>
</dbReference>
<dbReference type="GO" id="GO:0015888">
    <property type="term" value="P:thiamine transport"/>
    <property type="evidence" value="ECO:0007669"/>
    <property type="project" value="InterPro"/>
</dbReference>
<name>A0A0K1JFJ7_9MICO</name>
<accession>A0A0K1JFJ7</accession>
<dbReference type="Pfam" id="PF13416">
    <property type="entry name" value="SBP_bac_8"/>
    <property type="match status" value="1"/>
</dbReference>
<dbReference type="GO" id="GO:0030976">
    <property type="term" value="F:thiamine pyrophosphate binding"/>
    <property type="evidence" value="ECO:0007669"/>
    <property type="project" value="TreeGrafter"/>
</dbReference>
<keyword evidence="4" id="KW-1185">Reference proteome</keyword>
<reference evidence="3 4" key="1">
    <citation type="submission" date="2015-03" db="EMBL/GenBank/DDBJ databases">
        <title>Luteipulveratus halotolerans sp. nov., a novel actinobacterium (Dermacoccaceae) from Sarawak, Malaysia.</title>
        <authorList>
            <person name="Juboi H."/>
            <person name="Basik A."/>
            <person name="Shamsul S.S."/>
            <person name="Arnold P."/>
            <person name="Schmitt E.K."/>
            <person name="Sanglier J.-J."/>
            <person name="Yeo T."/>
        </authorList>
    </citation>
    <scope>NUCLEOTIDE SEQUENCE [LARGE SCALE GENOMIC DNA]</scope>
    <source>
        <strain evidence="3 4">MN07-A0370</strain>
    </source>
</reference>
<sequence>MRRTTHLTAAIAVTLTLAGCSLSDGDGDSSDSKSTAAPQGATTGSAAPANKTVTLITHDSFNVPKPLLAQFTKETGYTVKVTPSGDAGQVANKLVLTKGSPLGDAVFGIDNTFASRVISEGVLDAYTPKTPAPGGSAYALKDGGDQLTPVDYANTCVNIDTTWFAKKKIAPPKTFDDLASKREYKNLMVVPGAPTSSPGLAMLLATVGREHRDGTGWQAYWKWLVANGVKITSGWEDAYNVDFTQGEGKGDRPIVWSYDTSPAFTVKDGKSTTAALLDTCFRQVEYSGVIKGAKNPTGAKALIDWMQGKAFQDALPTNMYVFPVSKSATLPADWQKFAKQPTKPYDVSPADIAKNRQTWLTEWQDIVSK</sequence>
<proteinExistence type="predicted"/>
<dbReference type="Proteomes" id="UP000066480">
    <property type="component" value="Chromosome"/>
</dbReference>
<dbReference type="SUPFAM" id="SSF53850">
    <property type="entry name" value="Periplasmic binding protein-like II"/>
    <property type="match status" value="1"/>
</dbReference>
<dbReference type="PATRIC" id="fig|571913.6.peg.1007"/>
<evidence type="ECO:0000256" key="2">
    <source>
        <dbReference type="SAM" id="MobiDB-lite"/>
    </source>
</evidence>
<dbReference type="PANTHER" id="PTHR30006:SF2">
    <property type="entry name" value="ABC TRANSPORTER SUBSTRATE-BINDING PROTEIN"/>
    <property type="match status" value="1"/>
</dbReference>
<keyword evidence="1" id="KW-0732">Signal</keyword>
<feature type="compositionally biased region" description="Polar residues" evidence="2">
    <location>
        <begin position="33"/>
        <end position="46"/>
    </location>
</feature>
<dbReference type="OrthoDB" id="5412681at2"/>
<dbReference type="PANTHER" id="PTHR30006">
    <property type="entry name" value="THIAMINE-BINDING PERIPLASMIC PROTEIN-RELATED"/>
    <property type="match status" value="1"/>
</dbReference>
<dbReference type="NCBIfam" id="TIGR01254">
    <property type="entry name" value="sfuA"/>
    <property type="match status" value="1"/>
</dbReference>
<protein>
    <submittedName>
        <fullName evidence="3">ABC transporter substrate-binding protein</fullName>
    </submittedName>
</protein>
<dbReference type="AlphaFoldDB" id="A0A0K1JFJ7"/>
<dbReference type="InterPro" id="IPR005948">
    <property type="entry name" value="ThiB-like"/>
</dbReference>
<dbReference type="RefSeq" id="WP_052590241.1">
    <property type="nucleotide sequence ID" value="NZ_CP011112.1"/>
</dbReference>
<evidence type="ECO:0000313" key="4">
    <source>
        <dbReference type="Proteomes" id="UP000066480"/>
    </source>
</evidence>
<evidence type="ECO:0000256" key="1">
    <source>
        <dbReference type="ARBA" id="ARBA00022729"/>
    </source>
</evidence>
<dbReference type="GO" id="GO:0030288">
    <property type="term" value="C:outer membrane-bounded periplasmic space"/>
    <property type="evidence" value="ECO:0007669"/>
    <property type="project" value="TreeGrafter"/>
</dbReference>
<dbReference type="InterPro" id="IPR006059">
    <property type="entry name" value="SBP"/>
</dbReference>
<evidence type="ECO:0000313" key="3">
    <source>
        <dbReference type="EMBL" id="AKU15365.1"/>
    </source>
</evidence>
<organism evidence="3 4">
    <name type="scientific">Luteipulveratus mongoliensis</name>
    <dbReference type="NCBI Taxonomy" id="571913"/>
    <lineage>
        <taxon>Bacteria</taxon>
        <taxon>Bacillati</taxon>
        <taxon>Actinomycetota</taxon>
        <taxon>Actinomycetes</taxon>
        <taxon>Micrococcales</taxon>
        <taxon>Dermacoccaceae</taxon>
        <taxon>Luteipulveratus</taxon>
    </lineage>
</organism>
<dbReference type="STRING" id="571913.VV02_04935"/>